<protein>
    <submittedName>
        <fullName evidence="2">Pseudouridylate synthase</fullName>
    </submittedName>
</protein>
<dbReference type="PATRIC" id="fig|754436.4.peg.1850"/>
<dbReference type="GO" id="GO:0140098">
    <property type="term" value="F:catalytic activity, acting on RNA"/>
    <property type="evidence" value="ECO:0007669"/>
    <property type="project" value="UniProtKB-ARBA"/>
</dbReference>
<dbReference type="Proteomes" id="UP000036426">
    <property type="component" value="Unassembled WGS sequence"/>
</dbReference>
<accession>A0A0J1GP76</accession>
<evidence type="ECO:0000313" key="3">
    <source>
        <dbReference type="Proteomes" id="UP000036426"/>
    </source>
</evidence>
<dbReference type="InterPro" id="IPR050188">
    <property type="entry name" value="RluA_PseudoU_synthase"/>
</dbReference>
<proteinExistence type="predicted"/>
<dbReference type="SUPFAM" id="SSF55120">
    <property type="entry name" value="Pseudouridine synthase"/>
    <property type="match status" value="1"/>
</dbReference>
<dbReference type="PANTHER" id="PTHR21600">
    <property type="entry name" value="MITOCHONDRIAL RNA PSEUDOURIDINE SYNTHASE"/>
    <property type="match status" value="1"/>
</dbReference>
<evidence type="ECO:0000259" key="1">
    <source>
        <dbReference type="Pfam" id="PF00849"/>
    </source>
</evidence>
<dbReference type="GO" id="GO:0000455">
    <property type="term" value="P:enzyme-directed rRNA pseudouridine synthesis"/>
    <property type="evidence" value="ECO:0007669"/>
    <property type="project" value="TreeGrafter"/>
</dbReference>
<dbReference type="PANTHER" id="PTHR21600:SF89">
    <property type="entry name" value="RIBOSOMAL LARGE SUBUNIT PSEUDOURIDINE SYNTHASE A"/>
    <property type="match status" value="1"/>
</dbReference>
<dbReference type="GO" id="GO:0009982">
    <property type="term" value="F:pseudouridine synthase activity"/>
    <property type="evidence" value="ECO:0007669"/>
    <property type="project" value="InterPro"/>
</dbReference>
<keyword evidence="3" id="KW-1185">Reference proteome</keyword>
<sequence>MSTSDASISSEIIDHFVAPTCQGRVEILYQDDDILLINKPSGLLSLSGKNPLNWDSVHYRLVNGQSATQTEKATLAFAEAKLPHRLDLGTSGIMVVGLNPAASKSLNKQFQARTVKKRYLAMLAGWVDTDCGQISAPIAKDAALFPRVKICHETGKSAISEYQVIERLDNPPRTLVQYSPVTGRTHQLRIHSLEFGHPILGCDLYNTPESRTYFDADNTLIHTSRLMLHASEIDFIHPATGKPMHGHCPSPF</sequence>
<name>A0A0J1GP76_9GAMM</name>
<reference evidence="2 3" key="1">
    <citation type="submission" date="2015-05" db="EMBL/GenBank/DDBJ databases">
        <title>Photobacterium galathea sp. nov.</title>
        <authorList>
            <person name="Machado H."/>
            <person name="Gram L."/>
        </authorList>
    </citation>
    <scope>NUCLEOTIDE SEQUENCE [LARGE SCALE GENOMIC DNA]</scope>
    <source>
        <strain evidence="2 3">DSM 25995</strain>
    </source>
</reference>
<feature type="domain" description="Pseudouridine synthase RsuA/RluA-like" evidence="1">
    <location>
        <begin position="34"/>
        <end position="191"/>
    </location>
</feature>
<comment type="caution">
    <text evidence="2">The sequence shown here is derived from an EMBL/GenBank/DDBJ whole genome shotgun (WGS) entry which is preliminary data.</text>
</comment>
<evidence type="ECO:0000313" key="2">
    <source>
        <dbReference type="EMBL" id="KLV01209.1"/>
    </source>
</evidence>
<dbReference type="Gene3D" id="3.30.2350.10">
    <property type="entry name" value="Pseudouridine synthase"/>
    <property type="match status" value="1"/>
</dbReference>
<dbReference type="EMBL" id="LDOV01000016">
    <property type="protein sequence ID" value="KLV01209.1"/>
    <property type="molecule type" value="Genomic_DNA"/>
</dbReference>
<gene>
    <name evidence="2" type="ORF">ABT58_08775</name>
</gene>
<dbReference type="RefSeq" id="WP_047874002.1">
    <property type="nucleotide sequence ID" value="NZ_BMYC01000009.1"/>
</dbReference>
<dbReference type="InterPro" id="IPR006145">
    <property type="entry name" value="PsdUridine_synth_RsuA/RluA"/>
</dbReference>
<dbReference type="OrthoDB" id="9807829at2"/>
<dbReference type="Pfam" id="PF00849">
    <property type="entry name" value="PseudoU_synth_2"/>
    <property type="match status" value="1"/>
</dbReference>
<dbReference type="InterPro" id="IPR020103">
    <property type="entry name" value="PsdUridine_synth_cat_dom_sf"/>
</dbReference>
<dbReference type="GO" id="GO:0003723">
    <property type="term" value="F:RNA binding"/>
    <property type="evidence" value="ECO:0007669"/>
    <property type="project" value="InterPro"/>
</dbReference>
<dbReference type="AlphaFoldDB" id="A0A0J1GP76"/>
<organism evidence="2 3">
    <name type="scientific">Photobacterium aphoticum</name>
    <dbReference type="NCBI Taxonomy" id="754436"/>
    <lineage>
        <taxon>Bacteria</taxon>
        <taxon>Pseudomonadati</taxon>
        <taxon>Pseudomonadota</taxon>
        <taxon>Gammaproteobacteria</taxon>
        <taxon>Vibrionales</taxon>
        <taxon>Vibrionaceae</taxon>
        <taxon>Photobacterium</taxon>
    </lineage>
</organism>
<dbReference type="CDD" id="cd02869">
    <property type="entry name" value="PseudoU_synth_RluA_like"/>
    <property type="match status" value="1"/>
</dbReference>